<proteinExistence type="predicted"/>
<sequence length="65" mass="7571">AWWETSIKIKTEMKDLVIPYRLYMRIACELNGKTFVVTVVPNNKNSLKLGFQYTCDAIRTDNIES</sequence>
<evidence type="ECO:0000313" key="2">
    <source>
        <dbReference type="Proteomes" id="UP000789860"/>
    </source>
</evidence>
<feature type="non-terminal residue" evidence="1">
    <location>
        <position position="1"/>
    </location>
</feature>
<protein>
    <submittedName>
        <fullName evidence="1">530_t:CDS:1</fullName>
    </submittedName>
</protein>
<keyword evidence="2" id="KW-1185">Reference proteome</keyword>
<evidence type="ECO:0000313" key="1">
    <source>
        <dbReference type="EMBL" id="CAG8705254.1"/>
    </source>
</evidence>
<accession>A0ACA9PGI2</accession>
<comment type="caution">
    <text evidence="1">The sequence shown here is derived from an EMBL/GenBank/DDBJ whole genome shotgun (WGS) entry which is preliminary data.</text>
</comment>
<feature type="non-terminal residue" evidence="1">
    <location>
        <position position="65"/>
    </location>
</feature>
<gene>
    <name evidence="1" type="ORF">SCALOS_LOCUS10652</name>
</gene>
<dbReference type="EMBL" id="CAJVPM010041094">
    <property type="protein sequence ID" value="CAG8705254.1"/>
    <property type="molecule type" value="Genomic_DNA"/>
</dbReference>
<reference evidence="1" key="1">
    <citation type="submission" date="2021-06" db="EMBL/GenBank/DDBJ databases">
        <authorList>
            <person name="Kallberg Y."/>
            <person name="Tangrot J."/>
            <person name="Rosling A."/>
        </authorList>
    </citation>
    <scope>NUCLEOTIDE SEQUENCE</scope>
    <source>
        <strain evidence="1">AU212A</strain>
    </source>
</reference>
<dbReference type="Proteomes" id="UP000789860">
    <property type="component" value="Unassembled WGS sequence"/>
</dbReference>
<name>A0ACA9PGI2_9GLOM</name>
<organism evidence="1 2">
    <name type="scientific">Scutellospora calospora</name>
    <dbReference type="NCBI Taxonomy" id="85575"/>
    <lineage>
        <taxon>Eukaryota</taxon>
        <taxon>Fungi</taxon>
        <taxon>Fungi incertae sedis</taxon>
        <taxon>Mucoromycota</taxon>
        <taxon>Glomeromycotina</taxon>
        <taxon>Glomeromycetes</taxon>
        <taxon>Diversisporales</taxon>
        <taxon>Gigasporaceae</taxon>
        <taxon>Scutellospora</taxon>
    </lineage>
</organism>